<dbReference type="PROSITE" id="PS00480">
    <property type="entry name" value="CITRATE_SYNTHASE"/>
    <property type="match status" value="1"/>
</dbReference>
<sequence>MSQISRGLEDVLIKTTSLTFIDGIHGVLRYRGYDINDLVEHSSYEELIYLMLYGELPSQKQLSELKAKINESYDVPEQVINIIYSLPRNCDVIGIMESAFGIMASIYNPKWDRTKDRDVAIGIIAKTATVTANAFRAKEGLKPKIPRPSSSYSRSFLEASFDKEVSDIEAKVMDSALILYTDHEVPASTTAGLVASSTLSDMYSCIVAALAALKGPLHGGAAEEAFKQFVEIGSPEKVEEWFKTNIIEGKKRLMGFGHRVYKTYDPRAKIFKRLADELTKNNKEGRRYFEIAERLEKLGVDTFSPKGIYPNTDFYSGIVFYSLGFPIYMYTALFALARTLGWLAHFIEYVEEQHRLIRPRALYIGPEYKEYVPIDKR</sequence>
<keyword evidence="9" id="KW-0472">Membrane</keyword>
<dbReference type="AlphaFoldDB" id="A0A8D5ZK71"/>
<dbReference type="SUPFAM" id="SSF48256">
    <property type="entry name" value="Citrate synthase"/>
    <property type="match status" value="1"/>
</dbReference>
<dbReference type="GO" id="GO:0036440">
    <property type="term" value="F:citrate synthase activity"/>
    <property type="evidence" value="ECO:0007669"/>
    <property type="project" value="UniProtKB-EC"/>
</dbReference>
<dbReference type="InterPro" id="IPR036969">
    <property type="entry name" value="Citrate_synthase_sf"/>
</dbReference>
<dbReference type="InterPro" id="IPR011278">
    <property type="entry name" value="2-MeCitrate/Citrate_synth_II"/>
</dbReference>
<dbReference type="GeneID" id="66163965"/>
<dbReference type="InterPro" id="IPR016143">
    <property type="entry name" value="Citrate_synth-like_sm_a-sub"/>
</dbReference>
<dbReference type="Gene3D" id="1.10.230.10">
    <property type="entry name" value="Cytochrome P450-Terp, domain 2"/>
    <property type="match status" value="1"/>
</dbReference>
<dbReference type="UniPathway" id="UPA00223"/>
<protein>
    <recommendedName>
        <fullName evidence="6 8">Citrate synthase</fullName>
        <ecNumber evidence="6">2.3.3.16</ecNumber>
    </recommendedName>
</protein>
<dbReference type="InterPro" id="IPR019810">
    <property type="entry name" value="Citrate_synthase_AS"/>
</dbReference>
<comment type="pathway">
    <text evidence="1">Carbohydrate metabolism; tricarboxylic acid cycle.</text>
</comment>
<dbReference type="Gene3D" id="1.10.580.10">
    <property type="entry name" value="Citrate Synthase, domain 1"/>
    <property type="match status" value="1"/>
</dbReference>
<evidence type="ECO:0000256" key="1">
    <source>
        <dbReference type="ARBA" id="ARBA00005163"/>
    </source>
</evidence>
<dbReference type="PANTHER" id="PTHR42871:SF1">
    <property type="entry name" value="CITRATE SYNTHASE"/>
    <property type="match status" value="1"/>
</dbReference>
<reference evidence="10 11" key="1">
    <citation type="submission" date="2021-04" db="EMBL/GenBank/DDBJ databases">
        <title>Complete genome sequence of Stygiolobus sp. KN-1.</title>
        <authorList>
            <person name="Nakamura K."/>
            <person name="Sakai H."/>
            <person name="Kurosawa N."/>
        </authorList>
    </citation>
    <scope>NUCLEOTIDE SEQUENCE [LARGE SCALE GENOMIC DNA]</scope>
    <source>
        <strain evidence="10 11">KN-1</strain>
    </source>
</reference>
<dbReference type="PRINTS" id="PR00143">
    <property type="entry name" value="CITRTSNTHASE"/>
</dbReference>
<dbReference type="PANTHER" id="PTHR42871">
    <property type="entry name" value="CITRATE SYNTHASE"/>
    <property type="match status" value="1"/>
</dbReference>
<evidence type="ECO:0000256" key="6">
    <source>
        <dbReference type="PIRNR" id="PIRNR001369"/>
    </source>
</evidence>
<evidence type="ECO:0000256" key="3">
    <source>
        <dbReference type="ARBA" id="ARBA00022532"/>
    </source>
</evidence>
<dbReference type="NCBIfam" id="NF041157">
    <property type="entry name" value="Cit_synThplmales"/>
    <property type="match status" value="1"/>
</dbReference>
<dbReference type="GO" id="GO:0006099">
    <property type="term" value="P:tricarboxylic acid cycle"/>
    <property type="evidence" value="ECO:0007669"/>
    <property type="project" value="UniProtKB-UniPathway"/>
</dbReference>
<dbReference type="RefSeq" id="WP_221287629.1">
    <property type="nucleotide sequence ID" value="NZ_AP024597.1"/>
</dbReference>
<evidence type="ECO:0000256" key="2">
    <source>
        <dbReference type="ARBA" id="ARBA00010566"/>
    </source>
</evidence>
<dbReference type="Proteomes" id="UP000825123">
    <property type="component" value="Chromosome"/>
</dbReference>
<dbReference type="KEGG" id="csty:KN1_22340"/>
<evidence type="ECO:0000313" key="10">
    <source>
        <dbReference type="EMBL" id="BCU70937.1"/>
    </source>
</evidence>
<name>A0A8D5ZK71_9CREN</name>
<evidence type="ECO:0000313" key="11">
    <source>
        <dbReference type="Proteomes" id="UP000825123"/>
    </source>
</evidence>
<evidence type="ECO:0000256" key="5">
    <source>
        <dbReference type="ARBA" id="ARBA00049288"/>
    </source>
</evidence>
<keyword evidence="9" id="KW-1133">Transmembrane helix</keyword>
<dbReference type="CDD" id="cd06118">
    <property type="entry name" value="citrate_synt_like_1"/>
    <property type="match status" value="1"/>
</dbReference>
<dbReference type="EMBL" id="AP024597">
    <property type="protein sequence ID" value="BCU70937.1"/>
    <property type="molecule type" value="Genomic_DNA"/>
</dbReference>
<accession>A0A8D5ZK71</accession>
<comment type="similarity">
    <text evidence="2 6 8">Belongs to the citrate synthase family.</text>
</comment>
<dbReference type="Pfam" id="PF00285">
    <property type="entry name" value="Citrate_synt"/>
    <property type="match status" value="1"/>
</dbReference>
<feature type="transmembrane region" description="Helical" evidence="9">
    <location>
        <begin position="314"/>
        <end position="337"/>
    </location>
</feature>
<gene>
    <name evidence="10" type="ORF">KN1_22340</name>
</gene>
<dbReference type="NCBIfam" id="NF010640">
    <property type="entry name" value="PRK14037.1"/>
    <property type="match status" value="1"/>
</dbReference>
<dbReference type="InterPro" id="IPR016142">
    <property type="entry name" value="Citrate_synth-like_lrg_a-sub"/>
</dbReference>
<proteinExistence type="inferred from homology"/>
<comment type="catalytic activity">
    <reaction evidence="5 6">
        <text>oxaloacetate + acetyl-CoA + H2O = citrate + CoA + H(+)</text>
        <dbReference type="Rhea" id="RHEA:16845"/>
        <dbReference type="ChEBI" id="CHEBI:15377"/>
        <dbReference type="ChEBI" id="CHEBI:15378"/>
        <dbReference type="ChEBI" id="CHEBI:16452"/>
        <dbReference type="ChEBI" id="CHEBI:16947"/>
        <dbReference type="ChEBI" id="CHEBI:57287"/>
        <dbReference type="ChEBI" id="CHEBI:57288"/>
        <dbReference type="EC" id="2.3.3.16"/>
    </reaction>
</comment>
<dbReference type="NCBIfam" id="TIGR01800">
    <property type="entry name" value="cit_synth_II"/>
    <property type="match status" value="1"/>
</dbReference>
<dbReference type="PIRSF" id="PIRSF001369">
    <property type="entry name" value="Citrate_synth"/>
    <property type="match status" value="1"/>
</dbReference>
<keyword evidence="9" id="KW-0812">Transmembrane</keyword>
<feature type="active site" evidence="7">
    <location>
        <position position="258"/>
    </location>
</feature>
<evidence type="ECO:0000256" key="9">
    <source>
        <dbReference type="SAM" id="Phobius"/>
    </source>
</evidence>
<dbReference type="GO" id="GO:0005737">
    <property type="term" value="C:cytoplasm"/>
    <property type="evidence" value="ECO:0007669"/>
    <property type="project" value="InterPro"/>
</dbReference>
<dbReference type="InterPro" id="IPR024176">
    <property type="entry name" value="Citrate_synthase_bac-typ"/>
</dbReference>
<organism evidence="10 11">
    <name type="scientific">Stygiolobus caldivivus</name>
    <dbReference type="NCBI Taxonomy" id="2824673"/>
    <lineage>
        <taxon>Archaea</taxon>
        <taxon>Thermoproteota</taxon>
        <taxon>Thermoprotei</taxon>
        <taxon>Sulfolobales</taxon>
        <taxon>Sulfolobaceae</taxon>
        <taxon>Stygiolobus</taxon>
    </lineage>
</organism>
<keyword evidence="4 6" id="KW-0808">Transferase</keyword>
<keyword evidence="3" id="KW-0816">Tricarboxylic acid cycle</keyword>
<keyword evidence="11" id="KW-1185">Reference proteome</keyword>
<feature type="active site" evidence="7">
    <location>
        <position position="313"/>
    </location>
</feature>
<evidence type="ECO:0000256" key="7">
    <source>
        <dbReference type="PIRSR" id="PIRSR001369-1"/>
    </source>
</evidence>
<evidence type="ECO:0000256" key="8">
    <source>
        <dbReference type="RuleBase" id="RU000441"/>
    </source>
</evidence>
<dbReference type="InterPro" id="IPR054926">
    <property type="entry name" value="Cit_synThplmales"/>
</dbReference>
<dbReference type="EC" id="2.3.3.16" evidence="6"/>
<evidence type="ECO:0000256" key="4">
    <source>
        <dbReference type="ARBA" id="ARBA00022679"/>
    </source>
</evidence>
<dbReference type="InterPro" id="IPR002020">
    <property type="entry name" value="Citrate_synthase"/>
</dbReference>